<dbReference type="InterPro" id="IPR027417">
    <property type="entry name" value="P-loop_NTPase"/>
</dbReference>
<keyword evidence="7" id="KW-1185">Reference proteome</keyword>
<dbReference type="InterPro" id="IPR002543">
    <property type="entry name" value="FtsK_dom"/>
</dbReference>
<reference evidence="6 7" key="1">
    <citation type="journal article" date="2012" name="BMC Genomics">
        <title>Complete genome sequence of Saccharothrix espanaensis DSM 44229T and comparison to the other completely sequenced Pseudonocardiaceae.</title>
        <authorList>
            <person name="Strobel T."/>
            <person name="Al-Dilaimi A."/>
            <person name="Blom J."/>
            <person name="Gessner A."/>
            <person name="Kalinowski J."/>
            <person name="Luzhetska M."/>
            <person name="Puhler A."/>
            <person name="Szczepanowski R."/>
            <person name="Bechthold A."/>
            <person name="Ruckert C."/>
        </authorList>
    </citation>
    <scope>NUCLEOTIDE SEQUENCE [LARGE SCALE GENOMIC DNA]</scope>
    <source>
        <strain evidence="7">ATCC 51144 / DSM 44229 / JCM 9112 / NBRC 15066 / NRRL 15764</strain>
    </source>
</reference>
<dbReference type="PROSITE" id="PS50901">
    <property type="entry name" value="FTSK"/>
    <property type="match status" value="1"/>
</dbReference>
<dbReference type="KEGG" id="sesp:BN6_13710"/>
<keyword evidence="4" id="KW-0812">Transmembrane</keyword>
<keyword evidence="4" id="KW-1133">Transmembrane helix</keyword>
<dbReference type="PANTHER" id="PTHR22683">
    <property type="entry name" value="SPORULATION PROTEIN RELATED"/>
    <property type="match status" value="1"/>
</dbReference>
<proteinExistence type="predicted"/>
<evidence type="ECO:0000256" key="3">
    <source>
        <dbReference type="PROSITE-ProRule" id="PRU00289"/>
    </source>
</evidence>
<dbReference type="PANTHER" id="PTHR22683:SF41">
    <property type="entry name" value="DNA TRANSLOCASE FTSK"/>
    <property type="match status" value="1"/>
</dbReference>
<keyword evidence="6" id="KW-0132">Cell division</keyword>
<evidence type="ECO:0000256" key="2">
    <source>
        <dbReference type="ARBA" id="ARBA00022840"/>
    </source>
</evidence>
<dbReference type="Proteomes" id="UP000006281">
    <property type="component" value="Chromosome"/>
</dbReference>
<evidence type="ECO:0000259" key="5">
    <source>
        <dbReference type="PROSITE" id="PS50901"/>
    </source>
</evidence>
<feature type="domain" description="FtsK" evidence="5">
    <location>
        <begin position="233"/>
        <end position="414"/>
    </location>
</feature>
<dbReference type="AlphaFoldDB" id="K0JT46"/>
<keyword evidence="1 3" id="KW-0547">Nucleotide-binding</keyword>
<evidence type="ECO:0000256" key="1">
    <source>
        <dbReference type="ARBA" id="ARBA00022741"/>
    </source>
</evidence>
<feature type="transmembrane region" description="Helical" evidence="4">
    <location>
        <begin position="76"/>
        <end position="95"/>
    </location>
</feature>
<dbReference type="HOGENOM" id="CLU_034934_1_1_11"/>
<organism evidence="6 7">
    <name type="scientific">Saccharothrix espanaensis (strain ATCC 51144 / DSM 44229 / JCM 9112 / NBRC 15066 / NRRL 15764)</name>
    <dbReference type="NCBI Taxonomy" id="1179773"/>
    <lineage>
        <taxon>Bacteria</taxon>
        <taxon>Bacillati</taxon>
        <taxon>Actinomycetota</taxon>
        <taxon>Actinomycetes</taxon>
        <taxon>Pseudonocardiales</taxon>
        <taxon>Pseudonocardiaceae</taxon>
        <taxon>Saccharothrix</taxon>
    </lineage>
</organism>
<evidence type="ECO:0000256" key="4">
    <source>
        <dbReference type="SAM" id="Phobius"/>
    </source>
</evidence>
<dbReference type="eggNOG" id="COG1674">
    <property type="taxonomic scope" value="Bacteria"/>
</dbReference>
<protein>
    <submittedName>
        <fullName evidence="6">Cell division protein, FtsK/SpoIIIE family</fullName>
    </submittedName>
</protein>
<dbReference type="PATRIC" id="fig|1179773.3.peg.1380"/>
<feature type="transmembrane region" description="Helical" evidence="4">
    <location>
        <begin position="31"/>
        <end position="56"/>
    </location>
</feature>
<name>K0JT46_SACES</name>
<dbReference type="Pfam" id="PF01580">
    <property type="entry name" value="FtsK_SpoIIIE"/>
    <property type="match status" value="1"/>
</dbReference>
<dbReference type="BioCyc" id="SESP1179773:BN6_RS06745-MONOMER"/>
<dbReference type="InterPro" id="IPR050206">
    <property type="entry name" value="FtsK/SpoIIIE/SftA"/>
</dbReference>
<dbReference type="OrthoDB" id="3217500at2"/>
<keyword evidence="4" id="KW-0472">Membrane</keyword>
<feature type="binding site" evidence="3">
    <location>
        <begin position="249"/>
        <end position="256"/>
    </location>
    <ligand>
        <name>ATP</name>
        <dbReference type="ChEBI" id="CHEBI:30616"/>
    </ligand>
</feature>
<dbReference type="EMBL" id="HE804045">
    <property type="protein sequence ID" value="CCH28697.1"/>
    <property type="molecule type" value="Genomic_DNA"/>
</dbReference>
<dbReference type="GO" id="GO:0005524">
    <property type="term" value="F:ATP binding"/>
    <property type="evidence" value="ECO:0007669"/>
    <property type="project" value="UniProtKB-UniRule"/>
</dbReference>
<dbReference type="Gene3D" id="3.40.50.300">
    <property type="entry name" value="P-loop containing nucleotide triphosphate hydrolases"/>
    <property type="match status" value="1"/>
</dbReference>
<dbReference type="STRING" id="1179773.BN6_13710"/>
<evidence type="ECO:0000313" key="7">
    <source>
        <dbReference type="Proteomes" id="UP000006281"/>
    </source>
</evidence>
<keyword evidence="6" id="KW-0131">Cell cycle</keyword>
<evidence type="ECO:0000313" key="6">
    <source>
        <dbReference type="EMBL" id="CCH28697.1"/>
    </source>
</evidence>
<gene>
    <name evidence="6" type="ordered locus">BN6_13710</name>
</gene>
<dbReference type="GO" id="GO:0003677">
    <property type="term" value="F:DNA binding"/>
    <property type="evidence" value="ECO:0007669"/>
    <property type="project" value="InterPro"/>
</dbReference>
<dbReference type="GO" id="GO:0051301">
    <property type="term" value="P:cell division"/>
    <property type="evidence" value="ECO:0007669"/>
    <property type="project" value="UniProtKB-KW"/>
</dbReference>
<keyword evidence="2 3" id="KW-0067">ATP-binding</keyword>
<accession>K0JT46</accession>
<dbReference type="SUPFAM" id="SSF52540">
    <property type="entry name" value="P-loop containing nucleoside triphosphate hydrolases"/>
    <property type="match status" value="1"/>
</dbReference>
<sequence>MAAGKWVDPAPFEGARPRVPWWMLVPGRLKWLAALLALVWLVLAAVVRLVLVVVRYPVAVLVPSSAAWCSLRFGPGPLVLVVLAVVAGLLIWSGLDRESFLRHTWLRLVTEWRRATVYVPKWRTTMRLAELTKDSRGREYRPRLRRVRSEGWRDRVRVRMVPAQAPDAWELRREGLAHSFGARSCRVRVLKPRLLELDFVHSDPLARPVPVPALSRDTDVDLKRVVVGRTETGRPWRLRLLGSQVLVVGVPGAGKGSVLWSLVWQLAPAVRAGLVRLVGIDPKGGMELGQCPDAFDRVVYDNGPDAVALLEEVAAEVKERAARYRGVRRLWAQSSGEPLTVLVVDELADLIAYQPDKGLRERAARAIQTITSQGRAPGYVVVGLVQDPRKEVVSFRHLFTTRVALRLDEPGQVDMVLGDGVRQRGAAAHEIGESTPGVAWVKQDGQREPERARAFHVTDADLVELGLFLTTKDATVHEFPSRPGPDDNTGGVAA</sequence>